<evidence type="ECO:0000256" key="2">
    <source>
        <dbReference type="ARBA" id="ARBA00022692"/>
    </source>
</evidence>
<dbReference type="PANTHER" id="PTHR43294:SF20">
    <property type="entry name" value="P-TYPE ATPASE"/>
    <property type="match status" value="1"/>
</dbReference>
<evidence type="ECO:0000256" key="5">
    <source>
        <dbReference type="SAM" id="Phobius"/>
    </source>
</evidence>
<feature type="transmembrane region" description="Helical" evidence="5">
    <location>
        <begin position="130"/>
        <end position="155"/>
    </location>
</feature>
<sequence length="236" mass="25902">MTGDGVNDAPAIKRADVSVAMGLKGTDAAREAGDIMLADDNFATISSAVREGRDIYNDRKFVLFMLPTNGGKTLVVTAAILSELTLQLTSAQVLWINMGTSNTLGLTFAFEFPKSDVMQPPPRNPWKPLLSWFFVWRILMVSVLMMTGTLGLFLWELDRGASLESARAIRRRCNRGDGNVRLCSIAVVSSNPCPQRERALRQSLGPYCYCRLRSTACCLCTYQPDAGTLPLDPSDV</sequence>
<dbReference type="Pfam" id="PF00689">
    <property type="entry name" value="Cation_ATPase_C"/>
    <property type="match status" value="1"/>
</dbReference>
<feature type="domain" description="Cation-transporting P-type ATPase C-terminal" evidence="6">
    <location>
        <begin position="87"/>
        <end position="167"/>
    </location>
</feature>
<dbReference type="Proteomes" id="UP000593737">
    <property type="component" value="Chromosome"/>
</dbReference>
<evidence type="ECO:0000259" key="6">
    <source>
        <dbReference type="Pfam" id="PF00689"/>
    </source>
</evidence>
<dbReference type="InterPro" id="IPR023298">
    <property type="entry name" value="ATPase_P-typ_TM_dom_sf"/>
</dbReference>
<protein>
    <recommendedName>
        <fullName evidence="6">Cation-transporting P-type ATPase C-terminal domain-containing protein</fullName>
    </recommendedName>
</protein>
<gene>
    <name evidence="7" type="ORF">Nkreftii_003307</name>
</gene>
<dbReference type="KEGG" id="nkf:Nkreftii_003307"/>
<accession>A0A7S8FGP5</accession>
<dbReference type="InterPro" id="IPR023214">
    <property type="entry name" value="HAD_sf"/>
</dbReference>
<dbReference type="Gene3D" id="3.40.50.1000">
    <property type="entry name" value="HAD superfamily/HAD-like"/>
    <property type="match status" value="1"/>
</dbReference>
<dbReference type="InterPro" id="IPR050510">
    <property type="entry name" value="Cation_transp_ATPase_P-type"/>
</dbReference>
<dbReference type="GO" id="GO:1990573">
    <property type="term" value="P:potassium ion import across plasma membrane"/>
    <property type="evidence" value="ECO:0007669"/>
    <property type="project" value="TreeGrafter"/>
</dbReference>
<dbReference type="SUPFAM" id="SSF81665">
    <property type="entry name" value="Calcium ATPase, transmembrane domain M"/>
    <property type="match status" value="1"/>
</dbReference>
<dbReference type="AlphaFoldDB" id="A0A7S8FGP5"/>
<organism evidence="7 8">
    <name type="scientific">Candidatus Nitrospira kreftii</name>
    <dbReference type="NCBI Taxonomy" id="2652173"/>
    <lineage>
        <taxon>Bacteria</taxon>
        <taxon>Pseudomonadati</taxon>
        <taxon>Nitrospirota</taxon>
        <taxon>Nitrospiria</taxon>
        <taxon>Nitrospirales</taxon>
        <taxon>Nitrospiraceae</taxon>
        <taxon>Nitrospira</taxon>
    </lineage>
</organism>
<evidence type="ECO:0000256" key="1">
    <source>
        <dbReference type="ARBA" id="ARBA00004370"/>
    </source>
</evidence>
<comment type="subcellular location">
    <subcellularLocation>
        <location evidence="1">Membrane</location>
    </subcellularLocation>
</comment>
<dbReference type="GO" id="GO:0036376">
    <property type="term" value="P:sodium ion export across plasma membrane"/>
    <property type="evidence" value="ECO:0007669"/>
    <property type="project" value="TreeGrafter"/>
</dbReference>
<keyword evidence="3 5" id="KW-1133">Transmembrane helix</keyword>
<dbReference type="GO" id="GO:0016887">
    <property type="term" value="F:ATP hydrolysis activity"/>
    <property type="evidence" value="ECO:0007669"/>
    <property type="project" value="InterPro"/>
</dbReference>
<dbReference type="PRINTS" id="PR00119">
    <property type="entry name" value="CATATPASE"/>
</dbReference>
<dbReference type="EMBL" id="CP047423">
    <property type="protein sequence ID" value="QPD05533.1"/>
    <property type="molecule type" value="Genomic_DNA"/>
</dbReference>
<dbReference type="GO" id="GO:0005886">
    <property type="term" value="C:plasma membrane"/>
    <property type="evidence" value="ECO:0007669"/>
    <property type="project" value="TreeGrafter"/>
</dbReference>
<dbReference type="GO" id="GO:1902600">
    <property type="term" value="P:proton transmembrane transport"/>
    <property type="evidence" value="ECO:0007669"/>
    <property type="project" value="TreeGrafter"/>
</dbReference>
<keyword evidence="4 5" id="KW-0472">Membrane</keyword>
<dbReference type="GO" id="GO:0005524">
    <property type="term" value="F:ATP binding"/>
    <property type="evidence" value="ECO:0007669"/>
    <property type="project" value="InterPro"/>
</dbReference>
<proteinExistence type="predicted"/>
<dbReference type="PANTHER" id="PTHR43294">
    <property type="entry name" value="SODIUM/POTASSIUM-TRANSPORTING ATPASE SUBUNIT ALPHA"/>
    <property type="match status" value="1"/>
</dbReference>
<dbReference type="GO" id="GO:0005391">
    <property type="term" value="F:P-type sodium:potassium-exchanging transporter activity"/>
    <property type="evidence" value="ECO:0007669"/>
    <property type="project" value="TreeGrafter"/>
</dbReference>
<name>A0A7S8FGP5_9BACT</name>
<evidence type="ECO:0000256" key="4">
    <source>
        <dbReference type="ARBA" id="ARBA00023136"/>
    </source>
</evidence>
<keyword evidence="2 5" id="KW-0812">Transmembrane</keyword>
<evidence type="ECO:0000256" key="3">
    <source>
        <dbReference type="ARBA" id="ARBA00022989"/>
    </source>
</evidence>
<dbReference type="GO" id="GO:0030007">
    <property type="term" value="P:intracellular potassium ion homeostasis"/>
    <property type="evidence" value="ECO:0007669"/>
    <property type="project" value="TreeGrafter"/>
</dbReference>
<reference evidence="7 8" key="1">
    <citation type="journal article" date="2020" name="ISME J.">
        <title>Enrichment and physiological characterization of a novel comammox Nitrospira indicates ammonium inhibition of complete nitrification.</title>
        <authorList>
            <person name="Sakoula D."/>
            <person name="Koch H."/>
            <person name="Frank J."/>
            <person name="Jetten M.S.M."/>
            <person name="van Kessel M.A.H.J."/>
            <person name="Lucker S."/>
        </authorList>
    </citation>
    <scope>NUCLEOTIDE SEQUENCE [LARGE SCALE GENOMIC DNA]</scope>
    <source>
        <strain evidence="7">Comreactor17</strain>
    </source>
</reference>
<dbReference type="Gene3D" id="1.20.1110.10">
    <property type="entry name" value="Calcium-transporting ATPase, transmembrane domain"/>
    <property type="match status" value="1"/>
</dbReference>
<evidence type="ECO:0000313" key="7">
    <source>
        <dbReference type="EMBL" id="QPD05533.1"/>
    </source>
</evidence>
<dbReference type="SUPFAM" id="SSF56784">
    <property type="entry name" value="HAD-like"/>
    <property type="match status" value="1"/>
</dbReference>
<evidence type="ECO:0000313" key="8">
    <source>
        <dbReference type="Proteomes" id="UP000593737"/>
    </source>
</evidence>
<dbReference type="InterPro" id="IPR036412">
    <property type="entry name" value="HAD-like_sf"/>
</dbReference>
<dbReference type="InterPro" id="IPR001757">
    <property type="entry name" value="P_typ_ATPase"/>
</dbReference>
<dbReference type="GO" id="GO:0006883">
    <property type="term" value="P:intracellular sodium ion homeostasis"/>
    <property type="evidence" value="ECO:0007669"/>
    <property type="project" value="TreeGrafter"/>
</dbReference>
<dbReference type="PRINTS" id="PR00120">
    <property type="entry name" value="HATPASE"/>
</dbReference>
<dbReference type="InterPro" id="IPR006068">
    <property type="entry name" value="ATPase_P-typ_cation-transptr_C"/>
</dbReference>